<organism evidence="2 3">
    <name type="scientific">Phaseolus angularis</name>
    <name type="common">Azuki bean</name>
    <name type="synonym">Vigna angularis</name>
    <dbReference type="NCBI Taxonomy" id="3914"/>
    <lineage>
        <taxon>Eukaryota</taxon>
        <taxon>Viridiplantae</taxon>
        <taxon>Streptophyta</taxon>
        <taxon>Embryophyta</taxon>
        <taxon>Tracheophyta</taxon>
        <taxon>Spermatophyta</taxon>
        <taxon>Magnoliopsida</taxon>
        <taxon>eudicotyledons</taxon>
        <taxon>Gunneridae</taxon>
        <taxon>Pentapetalae</taxon>
        <taxon>rosids</taxon>
        <taxon>fabids</taxon>
        <taxon>Fabales</taxon>
        <taxon>Fabaceae</taxon>
        <taxon>Papilionoideae</taxon>
        <taxon>50 kb inversion clade</taxon>
        <taxon>NPAAA clade</taxon>
        <taxon>indigoferoid/millettioid clade</taxon>
        <taxon>Phaseoleae</taxon>
        <taxon>Vigna</taxon>
    </lineage>
</organism>
<evidence type="ECO:0000313" key="3">
    <source>
        <dbReference type="Proteomes" id="UP000053144"/>
    </source>
</evidence>
<feature type="compositionally biased region" description="Polar residues" evidence="1">
    <location>
        <begin position="1"/>
        <end position="11"/>
    </location>
</feature>
<evidence type="ECO:0000256" key="1">
    <source>
        <dbReference type="SAM" id="MobiDB-lite"/>
    </source>
</evidence>
<dbReference type="Gramene" id="KOM27051">
    <property type="protein sequence ID" value="KOM27051"/>
    <property type="gene ID" value="LR48_Vigan377s001100"/>
</dbReference>
<sequence length="183" mass="20364">MPTPIGQQQEFGSERAVRTHQQGGRAAAHVSDGGRLSLSAAGGDISTLHLLQLLSRTSQTSLFCNSPFPSPITFQNRRNVRPAVIFLLDRTEFGSELTKWKLLSEPECRTLLEVEPKSCIWEYTANQRSVLYLAFVLRSVWSYTEHSPISLIPEHGGASLEEALEEENLEDANLVDVEVKAEL</sequence>
<name>A0A0L9T9L9_PHAAN</name>
<gene>
    <name evidence="2" type="ORF">LR48_Vigan377s001100</name>
</gene>
<protein>
    <submittedName>
        <fullName evidence="2">Uncharacterized protein</fullName>
    </submittedName>
</protein>
<feature type="region of interest" description="Disordered" evidence="1">
    <location>
        <begin position="1"/>
        <end position="31"/>
    </location>
</feature>
<dbReference type="EMBL" id="KQ258365">
    <property type="protein sequence ID" value="KOM27051.1"/>
    <property type="molecule type" value="Genomic_DNA"/>
</dbReference>
<evidence type="ECO:0000313" key="2">
    <source>
        <dbReference type="EMBL" id="KOM27051.1"/>
    </source>
</evidence>
<proteinExistence type="predicted"/>
<dbReference type="AlphaFoldDB" id="A0A0L9T9L9"/>
<dbReference type="Proteomes" id="UP000053144">
    <property type="component" value="Unassembled WGS sequence"/>
</dbReference>
<reference evidence="3" key="1">
    <citation type="journal article" date="2015" name="Proc. Natl. Acad. Sci. U.S.A.">
        <title>Genome sequencing of adzuki bean (Vigna angularis) provides insight into high starch and low fat accumulation and domestication.</title>
        <authorList>
            <person name="Yang K."/>
            <person name="Tian Z."/>
            <person name="Chen C."/>
            <person name="Luo L."/>
            <person name="Zhao B."/>
            <person name="Wang Z."/>
            <person name="Yu L."/>
            <person name="Li Y."/>
            <person name="Sun Y."/>
            <person name="Li W."/>
            <person name="Chen Y."/>
            <person name="Li Y."/>
            <person name="Zhang Y."/>
            <person name="Ai D."/>
            <person name="Zhao J."/>
            <person name="Shang C."/>
            <person name="Ma Y."/>
            <person name="Wu B."/>
            <person name="Wang M."/>
            <person name="Gao L."/>
            <person name="Sun D."/>
            <person name="Zhang P."/>
            <person name="Guo F."/>
            <person name="Wang W."/>
            <person name="Li Y."/>
            <person name="Wang J."/>
            <person name="Varshney R.K."/>
            <person name="Wang J."/>
            <person name="Ling H.Q."/>
            <person name="Wan P."/>
        </authorList>
    </citation>
    <scope>NUCLEOTIDE SEQUENCE</scope>
    <source>
        <strain evidence="3">cv. Jingnong 6</strain>
    </source>
</reference>
<accession>A0A0L9T9L9</accession>